<name>A0A9N9AE49_9GLOM</name>
<keyword evidence="2" id="KW-1185">Reference proteome</keyword>
<evidence type="ECO:0000313" key="2">
    <source>
        <dbReference type="Proteomes" id="UP000789405"/>
    </source>
</evidence>
<dbReference type="EMBL" id="CAJVPY010001609">
    <property type="protein sequence ID" value="CAG8529069.1"/>
    <property type="molecule type" value="Genomic_DNA"/>
</dbReference>
<reference evidence="1" key="1">
    <citation type="submission" date="2021-06" db="EMBL/GenBank/DDBJ databases">
        <authorList>
            <person name="Kallberg Y."/>
            <person name="Tangrot J."/>
            <person name="Rosling A."/>
        </authorList>
    </citation>
    <scope>NUCLEOTIDE SEQUENCE</scope>
    <source>
        <strain evidence="1">MA453B</strain>
    </source>
</reference>
<dbReference type="Proteomes" id="UP000789405">
    <property type="component" value="Unassembled WGS sequence"/>
</dbReference>
<accession>A0A9N9AE49</accession>
<organism evidence="1 2">
    <name type="scientific">Dentiscutata erythropus</name>
    <dbReference type="NCBI Taxonomy" id="1348616"/>
    <lineage>
        <taxon>Eukaryota</taxon>
        <taxon>Fungi</taxon>
        <taxon>Fungi incertae sedis</taxon>
        <taxon>Mucoromycota</taxon>
        <taxon>Glomeromycotina</taxon>
        <taxon>Glomeromycetes</taxon>
        <taxon>Diversisporales</taxon>
        <taxon>Gigasporaceae</taxon>
        <taxon>Dentiscutata</taxon>
    </lineage>
</organism>
<gene>
    <name evidence="1" type="ORF">DERYTH_LOCUS4254</name>
</gene>
<dbReference type="AlphaFoldDB" id="A0A9N9AE49"/>
<comment type="caution">
    <text evidence="1">The sequence shown here is derived from an EMBL/GenBank/DDBJ whole genome shotgun (WGS) entry which is preliminary data.</text>
</comment>
<evidence type="ECO:0000313" key="1">
    <source>
        <dbReference type="EMBL" id="CAG8529069.1"/>
    </source>
</evidence>
<proteinExistence type="predicted"/>
<protein>
    <submittedName>
        <fullName evidence="1">21502_t:CDS:1</fullName>
    </submittedName>
</protein>
<sequence>MTKFYSRTPTSFFSSFYNDDYVVLNETENISSVEKEVELYDNLLEISKYHITDKDYYFGNIKGFEYVAKGALWFFWNVVEISKF</sequence>